<name>A0A6J6XWM6_9ZZZZ</name>
<feature type="transmembrane region" description="Helical" evidence="1">
    <location>
        <begin position="128"/>
        <end position="146"/>
    </location>
</feature>
<dbReference type="AlphaFoldDB" id="A0A6J6XWM6"/>
<proteinExistence type="predicted"/>
<gene>
    <name evidence="2" type="ORF">UFOPK3024_00629</name>
</gene>
<evidence type="ECO:0000256" key="1">
    <source>
        <dbReference type="SAM" id="Phobius"/>
    </source>
</evidence>
<organism evidence="2">
    <name type="scientific">freshwater metagenome</name>
    <dbReference type="NCBI Taxonomy" id="449393"/>
    <lineage>
        <taxon>unclassified sequences</taxon>
        <taxon>metagenomes</taxon>
        <taxon>ecological metagenomes</taxon>
    </lineage>
</organism>
<dbReference type="EMBL" id="CAFAAK010000118">
    <property type="protein sequence ID" value="CAB4801432.1"/>
    <property type="molecule type" value="Genomic_DNA"/>
</dbReference>
<keyword evidence="1" id="KW-0472">Membrane</keyword>
<feature type="transmembrane region" description="Helical" evidence="1">
    <location>
        <begin position="32"/>
        <end position="52"/>
    </location>
</feature>
<keyword evidence="1" id="KW-1133">Transmembrane helix</keyword>
<evidence type="ECO:0000313" key="2">
    <source>
        <dbReference type="EMBL" id="CAB4801432.1"/>
    </source>
</evidence>
<reference evidence="2" key="1">
    <citation type="submission" date="2020-05" db="EMBL/GenBank/DDBJ databases">
        <authorList>
            <person name="Chiriac C."/>
            <person name="Salcher M."/>
            <person name="Ghai R."/>
            <person name="Kavagutti S V."/>
        </authorList>
    </citation>
    <scope>NUCLEOTIDE SEQUENCE</scope>
</reference>
<protein>
    <submittedName>
        <fullName evidence="2">Unannotated protein</fullName>
    </submittedName>
</protein>
<keyword evidence="1" id="KW-0812">Transmembrane</keyword>
<accession>A0A6J6XWM6</accession>
<sequence>MRLLRKFSGRRGNFMTYDVAPASNPKMADSQIPMILASVWLLVSIVVGLILMTGGPNKSGDVRATLPSLSSSASRSAYGGDAYTGIQNAAADTENAVIASANSLAQLELTLAQATSQSAAASGKNTQFGIGFLIIALAVGIFVLTLRRPTS</sequence>